<evidence type="ECO:0000313" key="1">
    <source>
        <dbReference type="EMBL" id="VDK38224.1"/>
    </source>
</evidence>
<proteinExistence type="predicted"/>
<evidence type="ECO:0000313" key="2">
    <source>
        <dbReference type="Proteomes" id="UP000271098"/>
    </source>
</evidence>
<evidence type="ECO:0000313" key="3">
    <source>
        <dbReference type="WBParaSite" id="GPUH_0000316401-mRNA-1"/>
    </source>
</evidence>
<gene>
    <name evidence="1" type="ORF">GPUH_LOCUS3158</name>
</gene>
<sequence length="341" mass="38278">MNSVVLHRLLRAASECSLLKDDCFDSIAAELVPSMLKIIRKSSFAECRRLAALVIGCLGAVDPGRIGLSLALGPNGGAHRNDDEFVFVNAGKRFYVELLEQAAIAFSGILDAGVQVECSYSIQTVLRELLGKNGADRANIWGLLSEQCRNSLSMLRYSSFTLHQPAQQLPTKRFHCCEEHRWLRNEKSGRHDEASFTLSDEIITDPTFRPIIDCEEAKDFKSWMNLWYKVAAGNVRDAKLKAVFSASQGLVNTDIVFSSFILPQLILEIIIEHNRTCMAEVILYSKRISLRKVELEIISVLRRAIVDSGWPQSAAHLVFAVIDCLERFTHHRKSLKIRSDS</sequence>
<organism evidence="3">
    <name type="scientific">Gongylonema pulchrum</name>
    <dbReference type="NCBI Taxonomy" id="637853"/>
    <lineage>
        <taxon>Eukaryota</taxon>
        <taxon>Metazoa</taxon>
        <taxon>Ecdysozoa</taxon>
        <taxon>Nematoda</taxon>
        <taxon>Chromadorea</taxon>
        <taxon>Rhabditida</taxon>
        <taxon>Spirurina</taxon>
        <taxon>Spiruromorpha</taxon>
        <taxon>Spiruroidea</taxon>
        <taxon>Gongylonematidae</taxon>
        <taxon>Gongylonema</taxon>
    </lineage>
</organism>
<protein>
    <submittedName>
        <fullName evidence="3">DUF3535 domain-containing protein</fullName>
    </submittedName>
</protein>
<dbReference type="Proteomes" id="UP000271098">
    <property type="component" value="Unassembled WGS sequence"/>
</dbReference>
<keyword evidence="2" id="KW-1185">Reference proteome</keyword>
<dbReference type="OrthoDB" id="10496012at2759"/>
<name>A0A183D368_9BILA</name>
<dbReference type="AlphaFoldDB" id="A0A183D368"/>
<accession>A0A183D368</accession>
<reference evidence="1 2" key="2">
    <citation type="submission" date="2018-11" db="EMBL/GenBank/DDBJ databases">
        <authorList>
            <consortium name="Pathogen Informatics"/>
        </authorList>
    </citation>
    <scope>NUCLEOTIDE SEQUENCE [LARGE SCALE GENOMIC DNA]</scope>
</reference>
<dbReference type="WBParaSite" id="GPUH_0000316401-mRNA-1">
    <property type="protein sequence ID" value="GPUH_0000316401-mRNA-1"/>
    <property type="gene ID" value="GPUH_0000316401"/>
</dbReference>
<reference evidence="3" key="1">
    <citation type="submission" date="2016-06" db="UniProtKB">
        <authorList>
            <consortium name="WormBaseParasite"/>
        </authorList>
    </citation>
    <scope>IDENTIFICATION</scope>
</reference>
<dbReference type="EMBL" id="UYRT01005219">
    <property type="protein sequence ID" value="VDK38224.1"/>
    <property type="molecule type" value="Genomic_DNA"/>
</dbReference>